<comment type="caution">
    <text evidence="2">The sequence shown here is derived from an EMBL/GenBank/DDBJ whole genome shotgun (WGS) entry which is preliminary data.</text>
</comment>
<dbReference type="Pfam" id="PF04012">
    <property type="entry name" value="PspA_IM30"/>
    <property type="match status" value="1"/>
</dbReference>
<keyword evidence="3" id="KW-1185">Reference proteome</keyword>
<reference evidence="2 3" key="1">
    <citation type="journal article" date="2021" name="ISME J.">
        <title>Genomic evolution of the class Acidithiobacillia: deep-branching Proteobacteria living in extreme acidic conditions.</title>
        <authorList>
            <person name="Moya-Beltran A."/>
            <person name="Beard S."/>
            <person name="Rojas-Villalobos C."/>
            <person name="Issotta F."/>
            <person name="Gallardo Y."/>
            <person name="Ulloa R."/>
            <person name="Giaveno A."/>
            <person name="Degli Esposti M."/>
            <person name="Johnson D.B."/>
            <person name="Quatrini R."/>
        </authorList>
    </citation>
    <scope>NUCLEOTIDE SEQUENCE [LARGE SCALE GENOMIC DNA]</scope>
    <source>
        <strain evidence="2 3">RW2</strain>
    </source>
</reference>
<evidence type="ECO:0000256" key="1">
    <source>
        <dbReference type="ARBA" id="ARBA00043985"/>
    </source>
</evidence>
<proteinExistence type="inferred from homology"/>
<dbReference type="PANTHER" id="PTHR31088:SF6">
    <property type="entry name" value="PHAGE SHOCK PROTEIN A"/>
    <property type="match status" value="1"/>
</dbReference>
<dbReference type="PANTHER" id="PTHR31088">
    <property type="entry name" value="MEMBRANE-ASSOCIATED PROTEIN VIPP1, CHLOROPLASTIC"/>
    <property type="match status" value="1"/>
</dbReference>
<gene>
    <name evidence="2" type="ORF">HAP95_00235</name>
</gene>
<name>A0ABS5ZW34_9PROT</name>
<protein>
    <submittedName>
        <fullName evidence="2">PspA/IM30 family protein</fullName>
    </submittedName>
</protein>
<comment type="similarity">
    <text evidence="1">Belongs to the PspA/Vipp/IM30 family.</text>
</comment>
<dbReference type="InterPro" id="IPR007157">
    <property type="entry name" value="PspA_VIPP1"/>
</dbReference>
<organism evidence="2 3">
    <name type="scientific">Acidithiobacillus sulfurivorans</name>
    <dbReference type="NCBI Taxonomy" id="1958756"/>
    <lineage>
        <taxon>Bacteria</taxon>
        <taxon>Pseudomonadati</taxon>
        <taxon>Pseudomonadota</taxon>
        <taxon>Acidithiobacillia</taxon>
        <taxon>Acidithiobacillales</taxon>
        <taxon>Acidithiobacillaceae</taxon>
        <taxon>Acidithiobacillus</taxon>
    </lineage>
</organism>
<evidence type="ECO:0000313" key="3">
    <source>
        <dbReference type="Proteomes" id="UP000755654"/>
    </source>
</evidence>
<dbReference type="RefSeq" id="WP_215882461.1">
    <property type="nucleotide sequence ID" value="NZ_JAAOMP010000010.1"/>
</dbReference>
<sequence length="236" mass="25331">MSILSRVAEILHAKTNAVLNGMENTDETLDLSYEKMITALQDAKRHTADVVAERLSLEQQIAATQKNMDQSDADAHLALSKGREDLARQALTAKAAAATKLQSLQTAHDAIQAQEAKLSDYCATMQQRIDAFRTQKEVMKAQNSAASAQIKVTESLTGIGGQMGDAGAALQRAKDRSDKMQNKAAALDAMMAEGVLNDPLDTRTPVEKEMDALRGGSTVDDELAAMKAAMATKPNE</sequence>
<dbReference type="Proteomes" id="UP000755654">
    <property type="component" value="Unassembled WGS sequence"/>
</dbReference>
<dbReference type="EMBL" id="JAAOMP010000010">
    <property type="protein sequence ID" value="MBU2758655.1"/>
    <property type="molecule type" value="Genomic_DNA"/>
</dbReference>
<accession>A0ABS5ZW34</accession>
<evidence type="ECO:0000313" key="2">
    <source>
        <dbReference type="EMBL" id="MBU2758655.1"/>
    </source>
</evidence>